<evidence type="ECO:0000259" key="16">
    <source>
        <dbReference type="PROSITE" id="PS51352"/>
    </source>
</evidence>
<dbReference type="FunFam" id="3.40.30.10:FF:000139">
    <property type="entry name" value="Protein disulfide-isomerase"/>
    <property type="match status" value="1"/>
</dbReference>
<dbReference type="CDD" id="cd02961">
    <property type="entry name" value="PDI_a_family"/>
    <property type="match status" value="1"/>
</dbReference>
<dbReference type="InterPro" id="IPR036249">
    <property type="entry name" value="Thioredoxin-like_sf"/>
</dbReference>
<feature type="compositionally biased region" description="Basic and acidic residues" evidence="15">
    <location>
        <begin position="519"/>
        <end position="533"/>
    </location>
</feature>
<dbReference type="PRINTS" id="PR00421">
    <property type="entry name" value="THIOREDOXIN"/>
</dbReference>
<feature type="compositionally biased region" description="Low complexity" evidence="15">
    <location>
        <begin position="477"/>
        <end position="494"/>
    </location>
</feature>
<dbReference type="NCBIfam" id="TIGR01130">
    <property type="entry name" value="ER_PDI_fam"/>
    <property type="match status" value="1"/>
</dbReference>
<evidence type="ECO:0000256" key="15">
    <source>
        <dbReference type="SAM" id="MobiDB-lite"/>
    </source>
</evidence>
<evidence type="ECO:0000256" key="10">
    <source>
        <dbReference type="ARBA" id="ARBA00023235"/>
    </source>
</evidence>
<keyword evidence="9" id="KW-1015">Disulfide bond</keyword>
<name>A0A167XZD0_9EURO</name>
<feature type="compositionally biased region" description="Low complexity" evidence="15">
    <location>
        <begin position="506"/>
        <end position="516"/>
    </location>
</feature>
<dbReference type="OrthoDB" id="427280at2759"/>
<evidence type="ECO:0000256" key="8">
    <source>
        <dbReference type="ARBA" id="ARBA00022824"/>
    </source>
</evidence>
<evidence type="ECO:0000256" key="11">
    <source>
        <dbReference type="ARBA" id="ARBA00023284"/>
    </source>
</evidence>
<dbReference type="GO" id="GO:0003756">
    <property type="term" value="F:protein disulfide isomerase activity"/>
    <property type="evidence" value="ECO:0007669"/>
    <property type="project" value="UniProtKB-EC"/>
</dbReference>
<organism evidence="17 18">
    <name type="scientific">Ascosphaera apis ARSEF 7405</name>
    <dbReference type="NCBI Taxonomy" id="392613"/>
    <lineage>
        <taxon>Eukaryota</taxon>
        <taxon>Fungi</taxon>
        <taxon>Dikarya</taxon>
        <taxon>Ascomycota</taxon>
        <taxon>Pezizomycotina</taxon>
        <taxon>Eurotiomycetes</taxon>
        <taxon>Eurotiomycetidae</taxon>
        <taxon>Onygenales</taxon>
        <taxon>Ascosphaeraceae</taxon>
        <taxon>Ascosphaera</taxon>
    </lineage>
</organism>
<dbReference type="VEuPathDB" id="FungiDB:AAP_03760"/>
<evidence type="ECO:0000256" key="9">
    <source>
        <dbReference type="ARBA" id="ARBA00023157"/>
    </source>
</evidence>
<dbReference type="PANTHER" id="PTHR18929">
    <property type="entry name" value="PROTEIN DISULFIDE ISOMERASE"/>
    <property type="match status" value="1"/>
</dbReference>
<dbReference type="PROSITE" id="PS00194">
    <property type="entry name" value="THIOREDOXIN_1"/>
    <property type="match status" value="1"/>
</dbReference>
<keyword evidence="11" id="KW-0676">Redox-active center</keyword>
<evidence type="ECO:0000256" key="7">
    <source>
        <dbReference type="ARBA" id="ARBA00022737"/>
    </source>
</evidence>
<evidence type="ECO:0000256" key="5">
    <source>
        <dbReference type="ARBA" id="ARBA00012723"/>
    </source>
</evidence>
<evidence type="ECO:0000256" key="2">
    <source>
        <dbReference type="ARBA" id="ARBA00002692"/>
    </source>
</evidence>
<dbReference type="GO" id="GO:0005788">
    <property type="term" value="C:endoplasmic reticulum lumen"/>
    <property type="evidence" value="ECO:0007669"/>
    <property type="project" value="UniProtKB-SubCell"/>
</dbReference>
<comment type="function">
    <text evidence="2">Participates in the folding of proteins containing disulfide bonds, may be involved in glycosylation, prolyl hydroxylation and triglyceride transfer.</text>
</comment>
<dbReference type="GO" id="GO:0034976">
    <property type="term" value="P:response to endoplasmic reticulum stress"/>
    <property type="evidence" value="ECO:0007669"/>
    <property type="project" value="TreeGrafter"/>
</dbReference>
<feature type="region of interest" description="Disordered" evidence="15">
    <location>
        <begin position="463"/>
        <end position="533"/>
    </location>
</feature>
<reference evidence="17 18" key="1">
    <citation type="journal article" date="2016" name="Genome Biol. Evol.">
        <title>Divergent and convergent evolution of fungal pathogenicity.</title>
        <authorList>
            <person name="Shang Y."/>
            <person name="Xiao G."/>
            <person name="Zheng P."/>
            <person name="Cen K."/>
            <person name="Zhan S."/>
            <person name="Wang C."/>
        </authorList>
    </citation>
    <scope>NUCLEOTIDE SEQUENCE [LARGE SCALE GENOMIC DNA]</scope>
    <source>
        <strain evidence="17 18">ARSEF 7405</strain>
    </source>
</reference>
<protein>
    <recommendedName>
        <fullName evidence="12 14">Protein disulfide-isomerase</fullName>
        <ecNumber evidence="5 14">5.3.4.1</ecNumber>
    </recommendedName>
</protein>
<feature type="chain" id="PRO_5007749363" description="Protein disulfide-isomerase" evidence="14">
    <location>
        <begin position="23"/>
        <end position="533"/>
    </location>
</feature>
<dbReference type="CDD" id="cd02982">
    <property type="entry name" value="PDI_b'_family"/>
    <property type="match status" value="1"/>
</dbReference>
<evidence type="ECO:0000256" key="1">
    <source>
        <dbReference type="ARBA" id="ARBA00001182"/>
    </source>
</evidence>
<evidence type="ECO:0000313" key="17">
    <source>
        <dbReference type="EMBL" id="KZZ90665.1"/>
    </source>
</evidence>
<dbReference type="AlphaFoldDB" id="A0A167XZD0"/>
<dbReference type="FunFam" id="3.40.30.10:FF:000185">
    <property type="entry name" value="Protein disulfide-isomerase"/>
    <property type="match status" value="1"/>
</dbReference>
<dbReference type="InterPro" id="IPR013766">
    <property type="entry name" value="Thioredoxin_domain"/>
</dbReference>
<evidence type="ECO:0000313" key="18">
    <source>
        <dbReference type="Proteomes" id="UP000242877"/>
    </source>
</evidence>
<sequence>MYQLRNLALAFAGLAGVASATADAAADAAEQTDPKVKALTTANFKEFVNEHDLVLAEFYAPWCGHCKSLAPEYETAANELADKNIPLVKVDCTEEMDLCREFGVQGYPTLKIFRGMDNVKPYFGPRKAASLTSFMIKQSLPAVTTINTAEALEDFKALDKITVVGYYASDDTASSELFTKLAEELRDTYPFAATSDASIAEAEGAKLPAIALYKNFDEKKDIYTEKFEEDSIKTFLKNAATPLVGEVAPETYASYMSAGIPLAYLFAETKEERDEFATMLRPIAKEHKGKINIATIDAKAFGPHADNLNLISDKFPAFAIQDVDNGKKYPFDQNKKITEKAIAAFVNDVLEGKVEPSVKSQPIPESQDGPVTILVAKNYDDLAPKYDELGNLYKDNEFSSKVTIAKIDATANDVPEEIAGFPTIKLYPAGSKSDPIDFGGKRTVEELANFVRDNGKHQVDAWAAAHAADKKEDKPSESQSASSTTSSSSSVSASKTNDEGAKTVTESDASASSESTPVDSDKEADEALTHEEL</sequence>
<comment type="subcellular location">
    <subcellularLocation>
        <location evidence="3">Endoplasmic reticulum lumen</location>
    </subcellularLocation>
</comment>
<dbReference type="InterPro" id="IPR017937">
    <property type="entry name" value="Thioredoxin_CS"/>
</dbReference>
<evidence type="ECO:0000256" key="12">
    <source>
        <dbReference type="ARBA" id="ARBA00039846"/>
    </source>
</evidence>
<evidence type="ECO:0000256" key="4">
    <source>
        <dbReference type="ARBA" id="ARBA00006347"/>
    </source>
</evidence>
<dbReference type="EMBL" id="AZGZ01000016">
    <property type="protein sequence ID" value="KZZ90665.1"/>
    <property type="molecule type" value="Genomic_DNA"/>
</dbReference>
<dbReference type="InterPro" id="IPR005792">
    <property type="entry name" value="Prot_disulphide_isomerase"/>
</dbReference>
<dbReference type="CDD" id="cd02981">
    <property type="entry name" value="PDI_b_family"/>
    <property type="match status" value="1"/>
</dbReference>
<feature type="compositionally biased region" description="Basic and acidic residues" evidence="15">
    <location>
        <begin position="467"/>
        <end position="476"/>
    </location>
</feature>
<evidence type="ECO:0000256" key="3">
    <source>
        <dbReference type="ARBA" id="ARBA00004319"/>
    </source>
</evidence>
<dbReference type="Gene3D" id="3.40.30.10">
    <property type="entry name" value="Glutaredoxin"/>
    <property type="match status" value="4"/>
</dbReference>
<keyword evidence="7" id="KW-0677">Repeat</keyword>
<gene>
    <name evidence="17" type="ORF">AAP_03760</name>
</gene>
<keyword evidence="6 14" id="KW-0732">Signal</keyword>
<dbReference type="PANTHER" id="PTHR18929:SF132">
    <property type="entry name" value="PROTEIN DISULFIDE-ISOMERASE A3"/>
    <property type="match status" value="1"/>
</dbReference>
<feature type="signal peptide" evidence="14">
    <location>
        <begin position="1"/>
        <end position="22"/>
    </location>
</feature>
<comment type="similarity">
    <text evidence="4 13">Belongs to the protein disulfide isomerase family.</text>
</comment>
<feature type="domain" description="Thioredoxin" evidence="16">
    <location>
        <begin position="18"/>
        <end position="160"/>
    </location>
</feature>
<evidence type="ECO:0000256" key="14">
    <source>
        <dbReference type="RuleBase" id="RU361130"/>
    </source>
</evidence>
<dbReference type="Proteomes" id="UP000242877">
    <property type="component" value="Unassembled WGS sequence"/>
</dbReference>
<dbReference type="SUPFAM" id="SSF52833">
    <property type="entry name" value="Thioredoxin-like"/>
    <property type="match status" value="4"/>
</dbReference>
<comment type="caution">
    <text evidence="17">The sequence shown here is derived from an EMBL/GenBank/DDBJ whole genome shotgun (WGS) entry which is preliminary data.</text>
</comment>
<keyword evidence="8" id="KW-0256">Endoplasmic reticulum</keyword>
<keyword evidence="10 14" id="KW-0413">Isomerase</keyword>
<dbReference type="PROSITE" id="PS51352">
    <property type="entry name" value="THIOREDOXIN_2"/>
    <property type="match status" value="1"/>
</dbReference>
<dbReference type="InterPro" id="IPR005788">
    <property type="entry name" value="PDI_thioredoxin-like_dom"/>
</dbReference>
<proteinExistence type="inferred from homology"/>
<comment type="catalytic activity">
    <reaction evidence="1 14">
        <text>Catalyzes the rearrangement of -S-S- bonds in proteins.</text>
        <dbReference type="EC" id="5.3.4.1"/>
    </reaction>
</comment>
<dbReference type="FunFam" id="3.40.30.10:FF:000017">
    <property type="entry name" value="Protein disulfide-isomerase A4"/>
    <property type="match status" value="1"/>
</dbReference>
<evidence type="ECO:0000256" key="13">
    <source>
        <dbReference type="RuleBase" id="RU004208"/>
    </source>
</evidence>
<dbReference type="Pfam" id="PF00085">
    <property type="entry name" value="Thioredoxin"/>
    <property type="match status" value="2"/>
</dbReference>
<dbReference type="NCBIfam" id="TIGR01126">
    <property type="entry name" value="pdi_dom"/>
    <property type="match status" value="1"/>
</dbReference>
<keyword evidence="18" id="KW-1185">Reference proteome</keyword>
<evidence type="ECO:0000256" key="6">
    <source>
        <dbReference type="ARBA" id="ARBA00022729"/>
    </source>
</evidence>
<accession>A0A167XZD0</accession>
<dbReference type="GO" id="GO:0006457">
    <property type="term" value="P:protein folding"/>
    <property type="evidence" value="ECO:0007669"/>
    <property type="project" value="TreeGrafter"/>
</dbReference>
<dbReference type="EC" id="5.3.4.1" evidence="5 14"/>
<dbReference type="Pfam" id="PF13848">
    <property type="entry name" value="Thioredoxin_6"/>
    <property type="match status" value="1"/>
</dbReference>